<keyword evidence="2" id="KW-1185">Reference proteome</keyword>
<protein>
    <submittedName>
        <fullName evidence="1">Uncharacterized protein</fullName>
    </submittedName>
</protein>
<dbReference type="HOGENOM" id="CLU_3342325_0_0_9"/>
<organism evidence="1 2">
    <name type="scientific">Clostridium saccharoperbutylacetonicum N1-4(HMT)</name>
    <dbReference type="NCBI Taxonomy" id="931276"/>
    <lineage>
        <taxon>Bacteria</taxon>
        <taxon>Bacillati</taxon>
        <taxon>Bacillota</taxon>
        <taxon>Clostridia</taxon>
        <taxon>Eubacteriales</taxon>
        <taxon>Clostridiaceae</taxon>
        <taxon>Clostridium</taxon>
    </lineage>
</organism>
<accession>M1MJL1</accession>
<dbReference type="EMBL" id="CP004121">
    <property type="protein sequence ID" value="AGF58114.1"/>
    <property type="molecule type" value="Genomic_DNA"/>
</dbReference>
<proteinExistence type="predicted"/>
<sequence>MNGFINFLEEKAMPVAGKIAAQRHIRALRDGLAIQCH</sequence>
<dbReference type="PATRIC" id="fig|931276.5.peg.4393"/>
<evidence type="ECO:0000313" key="2">
    <source>
        <dbReference type="Proteomes" id="UP000011728"/>
    </source>
</evidence>
<dbReference type="KEGG" id="csr:Cspa_c43610"/>
<reference evidence="1 2" key="1">
    <citation type="submission" date="2013-02" db="EMBL/GenBank/DDBJ databases">
        <title>Genome sequence of Clostridium saccharoperbutylacetonicum N1-4(HMT).</title>
        <authorList>
            <person name="Poehlein A."/>
            <person name="Daniel R."/>
        </authorList>
    </citation>
    <scope>NUCLEOTIDE SEQUENCE [LARGE SCALE GENOMIC DNA]</scope>
    <source>
        <strain evidence="2">N1-4(HMT)</strain>
    </source>
</reference>
<dbReference type="AlphaFoldDB" id="M1MJL1"/>
<evidence type="ECO:0000313" key="1">
    <source>
        <dbReference type="EMBL" id="AGF58114.1"/>
    </source>
</evidence>
<gene>
    <name evidence="1" type="ORF">Cspa_c43610</name>
</gene>
<dbReference type="Proteomes" id="UP000011728">
    <property type="component" value="Chromosome"/>
</dbReference>
<name>M1MJL1_9CLOT</name>